<dbReference type="InterPro" id="IPR013785">
    <property type="entry name" value="Aldolase_TIM"/>
</dbReference>
<sequence>MDLMEKLTILSDAAKYDAACTSSGVANVPSAGGIGSTAACGICHSFAADGRCISLLKVLMTNVCIYDCKYCVNRVSHDTRRAAFTPEELSELTIQFYRRNYIEGLFLSSGVIKNPDYTCEQLIKTLTLLRTGYHFHGYIHVKAIPGADPVLLNQLGMLADRMSINIELPSQKSLSTLAPDKSKHSILKPMSFIQQKITESSHDIVRYKHAPRFAPAGQSTQMIVGATPETDYQILHLSESLYKKYSLKRVFFSAYMPVSDNPLLPSADTKPPLLREHRLYQADWLLRFYGFEARELLDEQNPNFNPLVDPKCNWALNHLELFPVDVNKAPLEMLLRVPGIGVASAKRIVTVRRTGSLDFKGLKKIGVVLKRAQYFITCSGKLPDGLKITSDGMIRSLMPEGYAAGFVGGIGEQLSLLPDSSRVFREDVHKCLTGQI</sequence>
<dbReference type="Gene3D" id="3.20.20.70">
    <property type="entry name" value="Aldolase class I"/>
    <property type="match status" value="1"/>
</dbReference>
<dbReference type="EMBL" id="JACRSV010000001">
    <property type="protein sequence ID" value="MBC8559539.1"/>
    <property type="molecule type" value="Genomic_DNA"/>
</dbReference>
<dbReference type="InterPro" id="IPR051675">
    <property type="entry name" value="Endo/Exo/Phosphatase_dom_1"/>
</dbReference>
<dbReference type="Proteomes" id="UP000610760">
    <property type="component" value="Unassembled WGS sequence"/>
</dbReference>
<evidence type="ECO:0000256" key="4">
    <source>
        <dbReference type="ARBA" id="ARBA00023014"/>
    </source>
</evidence>
<evidence type="ECO:0000313" key="5">
    <source>
        <dbReference type="EMBL" id="MBC8559539.1"/>
    </source>
</evidence>
<dbReference type="InterPro" id="IPR023874">
    <property type="entry name" value="DNA_rSAM_put"/>
</dbReference>
<dbReference type="PANTHER" id="PTHR21180">
    <property type="entry name" value="ENDONUCLEASE/EXONUCLEASE/PHOSPHATASE FAMILY DOMAIN-CONTAINING PROTEIN 1"/>
    <property type="match status" value="1"/>
</dbReference>
<dbReference type="SUPFAM" id="SSF47781">
    <property type="entry name" value="RuvA domain 2-like"/>
    <property type="match status" value="1"/>
</dbReference>
<reference evidence="5" key="1">
    <citation type="submission" date="2020-08" db="EMBL/GenBank/DDBJ databases">
        <title>Genome public.</title>
        <authorList>
            <person name="Liu C."/>
            <person name="Sun Q."/>
        </authorList>
    </citation>
    <scope>NUCLEOTIDE SEQUENCE</scope>
    <source>
        <strain evidence="5">NSJ-33</strain>
    </source>
</reference>
<keyword evidence="4" id="KW-0411">Iron-sulfur</keyword>
<evidence type="ECO:0000313" key="6">
    <source>
        <dbReference type="Proteomes" id="UP000610760"/>
    </source>
</evidence>
<dbReference type="SFLD" id="SFLDS00029">
    <property type="entry name" value="Radical_SAM"/>
    <property type="match status" value="1"/>
</dbReference>
<dbReference type="CDD" id="cd01335">
    <property type="entry name" value="Radical_SAM"/>
    <property type="match status" value="1"/>
</dbReference>
<keyword evidence="1" id="KW-0949">S-adenosyl-L-methionine</keyword>
<accession>A0A926E3P5</accession>
<dbReference type="Gene3D" id="1.10.150.320">
    <property type="entry name" value="Photosystem II 12 kDa extrinsic protein"/>
    <property type="match status" value="1"/>
</dbReference>
<dbReference type="InterPro" id="IPR007197">
    <property type="entry name" value="rSAM"/>
</dbReference>
<proteinExistence type="predicted"/>
<evidence type="ECO:0000256" key="1">
    <source>
        <dbReference type="ARBA" id="ARBA00022691"/>
    </source>
</evidence>
<dbReference type="GO" id="GO:0003824">
    <property type="term" value="F:catalytic activity"/>
    <property type="evidence" value="ECO:0007669"/>
    <property type="project" value="InterPro"/>
</dbReference>
<evidence type="ECO:0000256" key="2">
    <source>
        <dbReference type="ARBA" id="ARBA00022723"/>
    </source>
</evidence>
<dbReference type="SUPFAM" id="SSF102114">
    <property type="entry name" value="Radical SAM enzymes"/>
    <property type="match status" value="1"/>
</dbReference>
<gene>
    <name evidence="5" type="ORF">H8710_05565</name>
</gene>
<comment type="caution">
    <text evidence="5">The sequence shown here is derived from an EMBL/GenBank/DDBJ whole genome shotgun (WGS) entry which is preliminary data.</text>
</comment>
<name>A0A926E3P5_9FIRM</name>
<evidence type="ECO:0000256" key="3">
    <source>
        <dbReference type="ARBA" id="ARBA00023004"/>
    </source>
</evidence>
<dbReference type="PANTHER" id="PTHR21180:SF9">
    <property type="entry name" value="TYPE II SECRETION SYSTEM PROTEIN K"/>
    <property type="match status" value="1"/>
</dbReference>
<dbReference type="RefSeq" id="WP_249294432.1">
    <property type="nucleotide sequence ID" value="NZ_JACRSV010000001.1"/>
</dbReference>
<dbReference type="GO" id="GO:0046872">
    <property type="term" value="F:metal ion binding"/>
    <property type="evidence" value="ECO:0007669"/>
    <property type="project" value="UniProtKB-KW"/>
</dbReference>
<keyword evidence="6" id="KW-1185">Reference proteome</keyword>
<keyword evidence="3" id="KW-0408">Iron</keyword>
<organism evidence="5 6">
    <name type="scientific">Fumia xinanensis</name>
    <dbReference type="NCBI Taxonomy" id="2763659"/>
    <lineage>
        <taxon>Bacteria</taxon>
        <taxon>Bacillati</taxon>
        <taxon>Bacillota</taxon>
        <taxon>Clostridia</taxon>
        <taxon>Eubacteriales</taxon>
        <taxon>Oscillospiraceae</taxon>
        <taxon>Fumia</taxon>
    </lineage>
</organism>
<keyword evidence="2" id="KW-0479">Metal-binding</keyword>
<dbReference type="NCBIfam" id="TIGR03916">
    <property type="entry name" value="rSAM_link_UDG"/>
    <property type="match status" value="1"/>
</dbReference>
<dbReference type="SFLD" id="SFLDG01102">
    <property type="entry name" value="Uncharacterised_Radical_SAM_Su"/>
    <property type="match status" value="1"/>
</dbReference>
<dbReference type="AlphaFoldDB" id="A0A926E3P5"/>
<dbReference type="GO" id="GO:0051536">
    <property type="term" value="F:iron-sulfur cluster binding"/>
    <property type="evidence" value="ECO:0007669"/>
    <property type="project" value="UniProtKB-KW"/>
</dbReference>
<protein>
    <submittedName>
        <fullName evidence="5">DNA modification/repair radical SAM protein</fullName>
    </submittedName>
</protein>
<dbReference type="InterPro" id="IPR058240">
    <property type="entry name" value="rSAM_sf"/>
</dbReference>
<dbReference type="InterPro" id="IPR010994">
    <property type="entry name" value="RuvA_2-like"/>
</dbReference>